<dbReference type="GO" id="GO:0006351">
    <property type="term" value="P:DNA-templated transcription"/>
    <property type="evidence" value="ECO:0007669"/>
    <property type="project" value="InterPro"/>
</dbReference>
<dbReference type="Pfam" id="PF04998">
    <property type="entry name" value="RNA_pol_Rpb1_5"/>
    <property type="match status" value="1"/>
</dbReference>
<keyword evidence="10" id="KW-0539">Nucleus</keyword>
<dbReference type="Pfam" id="PF00623">
    <property type="entry name" value="RNA_pol_Rpb1_2"/>
    <property type="match status" value="1"/>
</dbReference>
<dbReference type="Gene3D" id="1.10.274.100">
    <property type="entry name" value="RNA polymerase Rpb1, domain 3"/>
    <property type="match status" value="1"/>
</dbReference>
<dbReference type="Gene3D" id="1.10.132.30">
    <property type="match status" value="1"/>
</dbReference>
<keyword evidence="6" id="KW-0479">Metal-binding</keyword>
<evidence type="ECO:0000256" key="2">
    <source>
        <dbReference type="ARBA" id="ARBA00006460"/>
    </source>
</evidence>
<evidence type="ECO:0000256" key="4">
    <source>
        <dbReference type="ARBA" id="ARBA00022679"/>
    </source>
</evidence>
<keyword evidence="4 12" id="KW-0808">Transferase</keyword>
<evidence type="ECO:0000256" key="9">
    <source>
        <dbReference type="ARBA" id="ARBA00023163"/>
    </source>
</evidence>
<dbReference type="Gene3D" id="4.10.860.120">
    <property type="entry name" value="RNA polymerase II, clamp domain"/>
    <property type="match status" value="1"/>
</dbReference>
<keyword evidence="7" id="KW-0862">Zinc</keyword>
<dbReference type="InterPro" id="IPR007083">
    <property type="entry name" value="RNA_pol_Rpb1_4"/>
</dbReference>
<evidence type="ECO:0000256" key="3">
    <source>
        <dbReference type="ARBA" id="ARBA00022478"/>
    </source>
</evidence>
<evidence type="ECO:0000256" key="5">
    <source>
        <dbReference type="ARBA" id="ARBA00022695"/>
    </source>
</evidence>
<evidence type="ECO:0000259" key="14">
    <source>
        <dbReference type="SMART" id="SM00663"/>
    </source>
</evidence>
<dbReference type="InterPro" id="IPR007080">
    <property type="entry name" value="RNA_pol_Rpb1_1"/>
</dbReference>
<dbReference type="InterPro" id="IPR006592">
    <property type="entry name" value="RNA_pol_N"/>
</dbReference>
<evidence type="ECO:0000256" key="6">
    <source>
        <dbReference type="ARBA" id="ARBA00022723"/>
    </source>
</evidence>
<dbReference type="SMART" id="SM00663">
    <property type="entry name" value="RPOLA_N"/>
    <property type="match status" value="1"/>
</dbReference>
<comment type="similarity">
    <text evidence="2 12">Belongs to the RNA polymerase beta' chain family.</text>
</comment>
<dbReference type="CDD" id="cd01435">
    <property type="entry name" value="RNAP_I_RPA1_N"/>
    <property type="match status" value="1"/>
</dbReference>
<dbReference type="GO" id="GO:0046872">
    <property type="term" value="F:metal ion binding"/>
    <property type="evidence" value="ECO:0007669"/>
    <property type="project" value="UniProtKB-KW"/>
</dbReference>
<dbReference type="GO" id="GO:0005736">
    <property type="term" value="C:RNA polymerase I complex"/>
    <property type="evidence" value="ECO:0007669"/>
    <property type="project" value="UniProtKB-ARBA"/>
</dbReference>
<keyword evidence="3 12" id="KW-0240">DNA-directed RNA polymerase</keyword>
<keyword evidence="9 12" id="KW-0804">Transcription</keyword>
<dbReference type="InterPro" id="IPR038120">
    <property type="entry name" value="Rpb1_funnel_sf"/>
</dbReference>
<evidence type="ECO:0000256" key="11">
    <source>
        <dbReference type="ARBA" id="ARBA00048552"/>
    </source>
</evidence>
<evidence type="ECO:0000256" key="10">
    <source>
        <dbReference type="ARBA" id="ARBA00023242"/>
    </source>
</evidence>
<dbReference type="STRING" id="1288291.A0A059F2F3"/>
<dbReference type="EMBL" id="KK365145">
    <property type="protein sequence ID" value="KCZ81292.1"/>
    <property type="molecule type" value="Genomic_DNA"/>
</dbReference>
<dbReference type="InterPro" id="IPR044893">
    <property type="entry name" value="RNA_pol_Rpb1_clamp_domain"/>
</dbReference>
<feature type="compositionally biased region" description="Basic and acidic residues" evidence="13">
    <location>
        <begin position="1015"/>
        <end position="1033"/>
    </location>
</feature>
<dbReference type="PANTHER" id="PTHR19376:SF11">
    <property type="entry name" value="DNA-DIRECTED RNA POLYMERASE I SUBUNIT RPA1"/>
    <property type="match status" value="1"/>
</dbReference>
<reference evidence="15 16" key="2">
    <citation type="submission" date="2014-03" db="EMBL/GenBank/DDBJ databases">
        <title>The Genome Sequence of Anncaliia algerae insect isolate PRA339.</title>
        <authorList>
            <consortium name="The Broad Institute Genome Sequencing Platform"/>
            <consortium name="The Broad Institute Genome Sequencing Center for Infectious Disease"/>
            <person name="Cuomo C."/>
            <person name="Becnel J."/>
            <person name="Sanscrainte N."/>
            <person name="Walker B."/>
            <person name="Young S.K."/>
            <person name="Zeng Q."/>
            <person name="Gargeya S."/>
            <person name="Fitzgerald M."/>
            <person name="Haas B."/>
            <person name="Abouelleil A."/>
            <person name="Alvarado L."/>
            <person name="Arachchi H.M."/>
            <person name="Berlin A.M."/>
            <person name="Chapman S.B."/>
            <person name="Dewar J."/>
            <person name="Goldberg J."/>
            <person name="Griggs A."/>
            <person name="Gujja S."/>
            <person name="Hansen M."/>
            <person name="Howarth C."/>
            <person name="Imamovic A."/>
            <person name="Larimer J."/>
            <person name="McCowan C."/>
            <person name="Murphy C."/>
            <person name="Neiman D."/>
            <person name="Pearson M."/>
            <person name="Priest M."/>
            <person name="Roberts A."/>
            <person name="Saif S."/>
            <person name="Shea T."/>
            <person name="Sisk P."/>
            <person name="Sykes S."/>
            <person name="Wortman J."/>
            <person name="Nusbaum C."/>
            <person name="Birren B."/>
        </authorList>
    </citation>
    <scope>NUCLEOTIDE SEQUENCE [LARGE SCALE GENOMIC DNA]</scope>
    <source>
        <strain evidence="15 16">PRA339</strain>
    </source>
</reference>
<comment type="function">
    <text evidence="12">DNA-dependent RNA polymerase catalyzes the transcription of DNA into RNA using the four ribonucleoside triphosphates as substrates.</text>
</comment>
<dbReference type="InterPro" id="IPR015699">
    <property type="entry name" value="DNA-dir_RNA_pol1_lsu_N"/>
</dbReference>
<dbReference type="InterPro" id="IPR007081">
    <property type="entry name" value="RNA_pol_Rpb1_5"/>
</dbReference>
<evidence type="ECO:0000256" key="12">
    <source>
        <dbReference type="RuleBase" id="RU004279"/>
    </source>
</evidence>
<dbReference type="AlphaFoldDB" id="A0A059F2F3"/>
<dbReference type="Pfam" id="PF05000">
    <property type="entry name" value="RNA_pol_Rpb1_4"/>
    <property type="match status" value="1"/>
</dbReference>
<keyword evidence="5 12" id="KW-0548">Nucleotidyltransferase</keyword>
<dbReference type="Pfam" id="PF04983">
    <property type="entry name" value="RNA_pol_Rpb1_3"/>
    <property type="match status" value="1"/>
</dbReference>
<dbReference type="InterPro" id="IPR000722">
    <property type="entry name" value="RNA_pol_asu"/>
</dbReference>
<evidence type="ECO:0000256" key="8">
    <source>
        <dbReference type="ARBA" id="ARBA00022842"/>
    </source>
</evidence>
<dbReference type="EC" id="2.7.7.6" evidence="12"/>
<dbReference type="VEuPathDB" id="MicrosporidiaDB:H312_01288"/>
<evidence type="ECO:0000313" key="15">
    <source>
        <dbReference type="EMBL" id="KCZ81292.1"/>
    </source>
</evidence>
<feature type="domain" description="RNA polymerase N-terminal" evidence="14">
    <location>
        <begin position="215"/>
        <end position="481"/>
    </location>
</feature>
<dbReference type="Pfam" id="PF04997">
    <property type="entry name" value="RNA_pol_Rpb1_1"/>
    <property type="match status" value="1"/>
</dbReference>
<keyword evidence="8" id="KW-0460">Magnesium</keyword>
<dbReference type="PANTHER" id="PTHR19376">
    <property type="entry name" value="DNA-DIRECTED RNA POLYMERASE"/>
    <property type="match status" value="1"/>
</dbReference>
<reference evidence="16" key="1">
    <citation type="submission" date="2013-02" db="EMBL/GenBank/DDBJ databases">
        <authorList>
            <consortium name="The Broad Institute Genome Sequencing Platform"/>
            <person name="Cuomo C."/>
            <person name="Becnel J."/>
            <person name="Sanscrainte N."/>
            <person name="Walker B."/>
            <person name="Young S.K."/>
            <person name="Zeng Q."/>
            <person name="Gargeya S."/>
            <person name="Fitzgerald M."/>
            <person name="Haas B."/>
            <person name="Abouelleil A."/>
            <person name="Alvarado L."/>
            <person name="Arachchi H.M."/>
            <person name="Berlin A.M."/>
            <person name="Chapman S.B."/>
            <person name="Dewar J."/>
            <person name="Goldberg J."/>
            <person name="Griggs A."/>
            <person name="Gujja S."/>
            <person name="Hansen M."/>
            <person name="Howarth C."/>
            <person name="Imamovic A."/>
            <person name="Larimer J."/>
            <person name="McCowan C."/>
            <person name="Murphy C."/>
            <person name="Neiman D."/>
            <person name="Pearson M."/>
            <person name="Priest M."/>
            <person name="Roberts A."/>
            <person name="Saif S."/>
            <person name="Shea T."/>
            <person name="Sisk P."/>
            <person name="Sykes S."/>
            <person name="Wortman J."/>
            <person name="Nusbaum C."/>
            <person name="Birren B."/>
        </authorList>
    </citation>
    <scope>NUCLEOTIDE SEQUENCE [LARGE SCALE GENOMIC DNA]</scope>
    <source>
        <strain evidence="16">PRA339</strain>
    </source>
</reference>
<keyword evidence="16" id="KW-1185">Reference proteome</keyword>
<feature type="region of interest" description="Disordered" evidence="13">
    <location>
        <begin position="1012"/>
        <end position="1045"/>
    </location>
</feature>
<dbReference type="SUPFAM" id="SSF64484">
    <property type="entry name" value="beta and beta-prime subunits of DNA dependent RNA-polymerase"/>
    <property type="match status" value="1"/>
</dbReference>
<dbReference type="HOGENOM" id="CLU_000487_2_4_1"/>
<dbReference type="InterPro" id="IPR045867">
    <property type="entry name" value="DNA-dir_RpoC_beta_prime"/>
</dbReference>
<organism evidence="15 16">
    <name type="scientific">Anncaliia algerae PRA339</name>
    <dbReference type="NCBI Taxonomy" id="1288291"/>
    <lineage>
        <taxon>Eukaryota</taxon>
        <taxon>Fungi</taxon>
        <taxon>Fungi incertae sedis</taxon>
        <taxon>Microsporidia</taxon>
        <taxon>Tubulinosematoidea</taxon>
        <taxon>Tubulinosematidae</taxon>
        <taxon>Anncaliia</taxon>
    </lineage>
</organism>
<dbReference type="Gene3D" id="3.30.1490.180">
    <property type="entry name" value="RNA polymerase ii"/>
    <property type="match status" value="1"/>
</dbReference>
<evidence type="ECO:0000256" key="13">
    <source>
        <dbReference type="SAM" id="MobiDB-lite"/>
    </source>
</evidence>
<comment type="subcellular location">
    <subcellularLocation>
        <location evidence="1">Nucleus</location>
    </subcellularLocation>
</comment>
<dbReference type="Gene3D" id="2.40.40.20">
    <property type="match status" value="1"/>
</dbReference>
<gene>
    <name evidence="15" type="ORF">H312_01288</name>
</gene>
<dbReference type="Proteomes" id="UP000030655">
    <property type="component" value="Unassembled WGS sequence"/>
</dbReference>
<dbReference type="InterPro" id="IPR042102">
    <property type="entry name" value="RNA_pol_Rpb1_3_sf"/>
</dbReference>
<dbReference type="OrthoDB" id="270392at2759"/>
<proteinExistence type="inferred from homology"/>
<sequence length="1273" mass="145174">MTFKPKLVKFDLYSDEELIKFCSLEVTETYSLDNLGHSIPNGLYDERMGPLKQGSTCLTCNQNYYQCPGHFGYIKTEEYIKPIVIDHVLFALQSKCFNCNKYKVMLSQENDDKFINSNDESEESEVKEINSKNFIINRNGNDDKFNNIDINALIESSNNLDYSALKTLRTILKIAKCPNCLVPHKPIHKVGNEIFSKSIKITIETIKSVLGANFNLCFSKIVLVTPNKFRPINYLGNKVYEDPMNNVYSKIIKERQPNLMHEVDLAIKQVIEKKEGIFRQNILGKRVNYSARSVISPDPNLATGEIGLPLIFAKKLSFPEKFTEFNFDRLFNAVINGNKYPGATHLTSDDVKIDLSFLDEHKRRGLAYQLKIGNKTVHRHVSNVDWLLVNRQPSLHKPSLMAHKVRVLGGEKTIRMHYANCNSYNADFDGDEINLHLVQDYLAFSEAKNILSTDMNYKSDTNNKPIRGLVQDHIVGATLLTMKDTFLTPQEFFYLTISHNVKSGTILPAIIRPCKLYSGKQCVSHLIHSIDTKVCLNNKSKVDEEEVVIMNSHLLSGVLDKNNLGPTSKSLVEIIGNKNNSYNTVLTLFSSLINKYLLKYGFTLRINDLFLNDCGEKVRKKEIYAANKEIENEFMPKQNTNICSDYSIKRIKKQNNNKKTNFTQKHFHLTNKLNYSEEAYHNSSYKIKNIMNQFTSKVLNHSLANTLIPFPYNNLSLIVLSGAKGSLVNVTQICCLLGQQELEGQRVSLMKNNLTLQILHQSKNTLKKENNFGEKEVEKGGFIFGRFLTGIKIHSFFFHCMAGREGLIDTAVKTARSGYLQRCLVKHLEGLMVCHNGYIYNNYNKIISFFSKKESGTPVGLIAAQSVGEPSTQMTLNTFHLAGVGNKNVTLGIPRLREILLVNKTNKKYFTLKQFDLKEIHSMLKDVLLRIKIKEKVKRKKLSDELVKEIIVRIKVSDHVKRVKEVLSDHFVIALNKILRKTHFGEKIIQNKISKEKEINLVENEEQNEEINEIISKESDSDTEKSENHELIKNDSLSNDNEDRNEESDVLIDNVIKKSVSSKCNVNSFMISSKKNIIKLSIILLEKKDVLLYPFIIEVIESMKLNDTEMNVIKDNNTITVEGCGINNLLTFMNDNLMKEVKDDYSMINLINLFITSYSNDIHSINDTLGLEASRNVIIKELKNVFDCYGISIDISHLELIGDYMCKTGIINAFSRNSFSNDDCMIQRMSFESTYAVLKNALMKTIHINGPSSKQMVGGLIKDECEIIYDLEN</sequence>
<evidence type="ECO:0000256" key="1">
    <source>
        <dbReference type="ARBA" id="ARBA00004123"/>
    </source>
</evidence>
<accession>A0A059F2F3</accession>
<dbReference type="GO" id="GO:0003899">
    <property type="term" value="F:DNA-directed RNA polymerase activity"/>
    <property type="evidence" value="ECO:0007669"/>
    <property type="project" value="UniProtKB-EC"/>
</dbReference>
<dbReference type="GO" id="GO:0003677">
    <property type="term" value="F:DNA binding"/>
    <property type="evidence" value="ECO:0007669"/>
    <property type="project" value="InterPro"/>
</dbReference>
<evidence type="ECO:0000313" key="16">
    <source>
        <dbReference type="Proteomes" id="UP000030655"/>
    </source>
</evidence>
<dbReference type="Gene3D" id="6.10.250.2940">
    <property type="match status" value="1"/>
</dbReference>
<name>A0A059F2F3_9MICR</name>
<protein>
    <recommendedName>
        <fullName evidence="12">DNA-directed RNA polymerase subunit</fullName>
        <ecNumber evidence="12">2.7.7.6</ecNumber>
    </recommendedName>
</protein>
<dbReference type="InterPro" id="IPR007066">
    <property type="entry name" value="RNA_pol_Rpb1_3"/>
</dbReference>
<evidence type="ECO:0000256" key="7">
    <source>
        <dbReference type="ARBA" id="ARBA00022833"/>
    </source>
</evidence>
<comment type="catalytic activity">
    <reaction evidence="11 12">
        <text>RNA(n) + a ribonucleoside 5'-triphosphate = RNA(n+1) + diphosphate</text>
        <dbReference type="Rhea" id="RHEA:21248"/>
        <dbReference type="Rhea" id="RHEA-COMP:14527"/>
        <dbReference type="Rhea" id="RHEA-COMP:17342"/>
        <dbReference type="ChEBI" id="CHEBI:33019"/>
        <dbReference type="ChEBI" id="CHEBI:61557"/>
        <dbReference type="ChEBI" id="CHEBI:140395"/>
        <dbReference type="EC" id="2.7.7.6"/>
    </reaction>
</comment>